<dbReference type="InterPro" id="IPR013785">
    <property type="entry name" value="Aldolase_TIM"/>
</dbReference>
<dbReference type="InterPro" id="IPR008589">
    <property type="entry name" value="MupG"/>
</dbReference>
<dbReference type="Gene3D" id="3.20.20.70">
    <property type="entry name" value="Aldolase class I"/>
    <property type="match status" value="1"/>
</dbReference>
<dbReference type="Pfam" id="PF19200">
    <property type="entry name" value="MupG_N"/>
    <property type="match status" value="1"/>
</dbReference>
<dbReference type="AlphaFoldDB" id="A0A9D2AW93"/>
<dbReference type="SUPFAM" id="SSF50891">
    <property type="entry name" value="Cyclophilin-like"/>
    <property type="match status" value="1"/>
</dbReference>
<evidence type="ECO:0000259" key="1">
    <source>
        <dbReference type="Pfam" id="PF05913"/>
    </source>
</evidence>
<dbReference type="PANTHER" id="PTHR38435">
    <property type="match status" value="1"/>
</dbReference>
<name>A0A9D2AW93_9FIRM</name>
<dbReference type="InterPro" id="IPR017853">
    <property type="entry name" value="GH"/>
</dbReference>
<feature type="domain" description="6-phospho-N-acetylmuramidase C-terminal" evidence="1">
    <location>
        <begin position="247"/>
        <end position="361"/>
    </location>
</feature>
<reference evidence="3" key="2">
    <citation type="submission" date="2021-04" db="EMBL/GenBank/DDBJ databases">
        <authorList>
            <person name="Gilroy R."/>
        </authorList>
    </citation>
    <scope>NUCLEOTIDE SEQUENCE</scope>
    <source>
        <strain evidence="3">ChiGjej4B4-12881</strain>
    </source>
</reference>
<dbReference type="EMBL" id="DXEU01000025">
    <property type="protein sequence ID" value="HIX51461.1"/>
    <property type="molecule type" value="Genomic_DNA"/>
</dbReference>
<sequence length="363" mass="41110">MHRLGISVYPEHSTQERDFAYMELAAKYGFSRIFTCLLSASSDPMVIKREFGAFLNKAHELGFEVAADTNPQVFKNLGASPENLEVFHELGLDIIRLDGHFDERQDVLITRNPYGIKIEFNGSLDTDVERLIRHGADRRNMTICHNFYPERYTGLSQKTFDRANEKWASLGMTTAAFVSSQEEHTFGPWEVYQGLPTLEADRTLPIDAQVRHMVACEGIDDILIGNAYAAEAELAAMAGVKLTNTTVKMDPAEGLGEAERDAVFRFTHTGREDASEYLLRSSFPRLQFKDREIPFRPCDKRTFTRGDVLVVNDNLAHYRGEVEIVLTEVENDGQRNLAGRIADTDVRILDEMEKRPGHAFEII</sequence>
<accession>A0A9D2AW93</accession>
<gene>
    <name evidence="3" type="ORF">IAA28_01495</name>
</gene>
<organism evidence="3 4">
    <name type="scientific">Candidatus Lachnoclostridium stercoripullorum</name>
    <dbReference type="NCBI Taxonomy" id="2838635"/>
    <lineage>
        <taxon>Bacteria</taxon>
        <taxon>Bacillati</taxon>
        <taxon>Bacillota</taxon>
        <taxon>Clostridia</taxon>
        <taxon>Lachnospirales</taxon>
        <taxon>Lachnospiraceae</taxon>
    </lineage>
</organism>
<evidence type="ECO:0000313" key="3">
    <source>
        <dbReference type="EMBL" id="HIX51461.1"/>
    </source>
</evidence>
<dbReference type="Gene3D" id="2.40.100.10">
    <property type="entry name" value="Cyclophilin-like"/>
    <property type="match status" value="1"/>
</dbReference>
<evidence type="ECO:0000259" key="2">
    <source>
        <dbReference type="Pfam" id="PF19200"/>
    </source>
</evidence>
<dbReference type="Pfam" id="PF05913">
    <property type="entry name" value="MupG_C"/>
    <property type="match status" value="1"/>
</dbReference>
<dbReference type="InterPro" id="IPR043894">
    <property type="entry name" value="MupG_C"/>
</dbReference>
<evidence type="ECO:0000313" key="4">
    <source>
        <dbReference type="Proteomes" id="UP000886780"/>
    </source>
</evidence>
<comment type="caution">
    <text evidence="3">The sequence shown here is derived from an EMBL/GenBank/DDBJ whole genome shotgun (WGS) entry which is preliminary data.</text>
</comment>
<protein>
    <submittedName>
        <fullName evidence="3">DUF871 family protein</fullName>
    </submittedName>
</protein>
<feature type="domain" description="6-phospho-N-acetylmuramidase N-terminal" evidence="2">
    <location>
        <begin position="4"/>
        <end position="238"/>
    </location>
</feature>
<dbReference type="Proteomes" id="UP000886780">
    <property type="component" value="Unassembled WGS sequence"/>
</dbReference>
<dbReference type="SUPFAM" id="SSF51445">
    <property type="entry name" value="(Trans)glycosidases"/>
    <property type="match status" value="1"/>
</dbReference>
<proteinExistence type="predicted"/>
<dbReference type="InterPro" id="IPR029000">
    <property type="entry name" value="Cyclophilin-like_dom_sf"/>
</dbReference>
<dbReference type="InterPro" id="IPR043797">
    <property type="entry name" value="MupG_N"/>
</dbReference>
<dbReference type="PANTHER" id="PTHR38435:SF1">
    <property type="entry name" value="DUF871 DOMAIN-CONTAINING PROTEIN"/>
    <property type="match status" value="1"/>
</dbReference>
<reference evidence="3" key="1">
    <citation type="journal article" date="2021" name="PeerJ">
        <title>Extensive microbial diversity within the chicken gut microbiome revealed by metagenomics and culture.</title>
        <authorList>
            <person name="Gilroy R."/>
            <person name="Ravi A."/>
            <person name="Getino M."/>
            <person name="Pursley I."/>
            <person name="Horton D.L."/>
            <person name="Alikhan N.F."/>
            <person name="Baker D."/>
            <person name="Gharbi K."/>
            <person name="Hall N."/>
            <person name="Watson M."/>
            <person name="Adriaenssens E.M."/>
            <person name="Foster-Nyarko E."/>
            <person name="Jarju S."/>
            <person name="Secka A."/>
            <person name="Antonio M."/>
            <person name="Oren A."/>
            <person name="Chaudhuri R.R."/>
            <person name="La Ragione R."/>
            <person name="Hildebrand F."/>
            <person name="Pallen M.J."/>
        </authorList>
    </citation>
    <scope>NUCLEOTIDE SEQUENCE</scope>
    <source>
        <strain evidence="3">ChiGjej4B4-12881</strain>
    </source>
</reference>